<dbReference type="Proteomes" id="UP000230972">
    <property type="component" value="Unassembled WGS sequence"/>
</dbReference>
<keyword evidence="7" id="KW-0482">Metalloprotease</keyword>
<proteinExistence type="predicted"/>
<name>A0A2M7APZ3_9BACT</name>
<dbReference type="GO" id="GO:0006508">
    <property type="term" value="P:proteolysis"/>
    <property type="evidence" value="ECO:0007669"/>
    <property type="project" value="UniProtKB-KW"/>
</dbReference>
<dbReference type="GO" id="GO:0008237">
    <property type="term" value="F:metallopeptidase activity"/>
    <property type="evidence" value="ECO:0007669"/>
    <property type="project" value="UniProtKB-KW"/>
</dbReference>
<sequence>MTIKNSYIQKSFEFDKELLKIPLHECGEKMVNFVLLSQKEKLKVVFGDETNPFFYLRNSVANALLVAIVNLNKEGFIVKIESMYRSMAQQKEKFTKRVQTVKTQYPDKSIPEIKKIANIYTAGIPILAAHTAGAAVDVVLMNEDQKIINMGSNYPQGVSESYTEYPHLTEKVKSLRKTLCNAMANEGLVNYPFEWWHFSMGDVCAAYLKGQKIAIYGPLEFNIKTGKTEYLVTDKCYEFFD</sequence>
<evidence type="ECO:0000256" key="2">
    <source>
        <dbReference type="ARBA" id="ARBA00022670"/>
    </source>
</evidence>
<evidence type="ECO:0000256" key="6">
    <source>
        <dbReference type="ARBA" id="ARBA00022997"/>
    </source>
</evidence>
<keyword evidence="3" id="KW-0479">Metal-binding</keyword>
<keyword evidence="8" id="KW-0961">Cell wall biogenesis/degradation</keyword>
<keyword evidence="5" id="KW-0862">Zinc</keyword>
<comment type="caution">
    <text evidence="9">The sequence shown here is derived from an EMBL/GenBank/DDBJ whole genome shotgun (WGS) entry which is preliminary data.</text>
</comment>
<reference evidence="10" key="1">
    <citation type="submission" date="2017-09" db="EMBL/GenBank/DDBJ databases">
        <title>Depth-based differentiation of microbial function through sediment-hosted aquifers and enrichment of novel symbionts in the deep terrestrial subsurface.</title>
        <authorList>
            <person name="Probst A.J."/>
            <person name="Ladd B."/>
            <person name="Jarett J.K."/>
            <person name="Geller-Mcgrath D.E."/>
            <person name="Sieber C.M.K."/>
            <person name="Emerson J.B."/>
            <person name="Anantharaman K."/>
            <person name="Thomas B.C."/>
            <person name="Malmstrom R."/>
            <person name="Stieglmeier M."/>
            <person name="Klingl A."/>
            <person name="Woyke T."/>
            <person name="Ryan C.M."/>
            <person name="Banfield J.F."/>
        </authorList>
    </citation>
    <scope>NUCLEOTIDE SEQUENCE [LARGE SCALE GENOMIC DNA]</scope>
</reference>
<organism evidence="9 10">
    <name type="scientific">Candidatus Woesebacteria bacterium CG06_land_8_20_14_3_00_39_27</name>
    <dbReference type="NCBI Taxonomy" id="1975057"/>
    <lineage>
        <taxon>Bacteria</taxon>
        <taxon>Candidatus Woeseibacteriota</taxon>
    </lineage>
</organism>
<dbReference type="GO" id="GO:0071555">
    <property type="term" value="P:cell wall organization"/>
    <property type="evidence" value="ECO:0007669"/>
    <property type="project" value="UniProtKB-KW"/>
</dbReference>
<dbReference type="SUPFAM" id="SSF55166">
    <property type="entry name" value="Hedgehog/DD-peptidase"/>
    <property type="match status" value="1"/>
</dbReference>
<keyword evidence="2" id="KW-0645">Protease</keyword>
<gene>
    <name evidence="9" type="ORF">COS80_01840</name>
</gene>
<keyword evidence="6" id="KW-0224">Dipeptidase</keyword>
<evidence type="ECO:0000256" key="1">
    <source>
        <dbReference type="ARBA" id="ARBA00001362"/>
    </source>
</evidence>
<dbReference type="Gene3D" id="3.30.1380.10">
    <property type="match status" value="1"/>
</dbReference>
<evidence type="ECO:0000256" key="8">
    <source>
        <dbReference type="ARBA" id="ARBA00023316"/>
    </source>
</evidence>
<evidence type="ECO:0000256" key="3">
    <source>
        <dbReference type="ARBA" id="ARBA00022723"/>
    </source>
</evidence>
<dbReference type="EMBL" id="PEWC01000039">
    <property type="protein sequence ID" value="PIU71714.1"/>
    <property type="molecule type" value="Genomic_DNA"/>
</dbReference>
<dbReference type="PANTHER" id="PTHR43126">
    <property type="entry name" value="D-ALANYL-D-ALANINE DIPEPTIDASE"/>
    <property type="match status" value="1"/>
</dbReference>
<evidence type="ECO:0000256" key="5">
    <source>
        <dbReference type="ARBA" id="ARBA00022833"/>
    </source>
</evidence>
<keyword evidence="4" id="KW-0378">Hydrolase</keyword>
<evidence type="ECO:0000313" key="9">
    <source>
        <dbReference type="EMBL" id="PIU71714.1"/>
    </source>
</evidence>
<evidence type="ECO:0000313" key="10">
    <source>
        <dbReference type="Proteomes" id="UP000230972"/>
    </source>
</evidence>
<dbReference type="Pfam" id="PF01427">
    <property type="entry name" value="Peptidase_M15"/>
    <property type="match status" value="1"/>
</dbReference>
<evidence type="ECO:0008006" key="11">
    <source>
        <dbReference type="Google" id="ProtNLM"/>
    </source>
</evidence>
<comment type="catalytic activity">
    <reaction evidence="1">
        <text>D-alanyl-D-alanine + H2O = 2 D-alanine</text>
        <dbReference type="Rhea" id="RHEA:20661"/>
        <dbReference type="ChEBI" id="CHEBI:15377"/>
        <dbReference type="ChEBI" id="CHEBI:57416"/>
        <dbReference type="ChEBI" id="CHEBI:57822"/>
        <dbReference type="EC" id="3.4.13.22"/>
    </reaction>
</comment>
<evidence type="ECO:0000256" key="7">
    <source>
        <dbReference type="ARBA" id="ARBA00023049"/>
    </source>
</evidence>
<accession>A0A2M7APZ3</accession>
<dbReference type="GO" id="GO:0160237">
    <property type="term" value="F:D-Ala-D-Ala dipeptidase activity"/>
    <property type="evidence" value="ECO:0007669"/>
    <property type="project" value="UniProtKB-EC"/>
</dbReference>
<dbReference type="InterPro" id="IPR009045">
    <property type="entry name" value="Zn_M74/Hedgehog-like"/>
</dbReference>
<evidence type="ECO:0000256" key="4">
    <source>
        <dbReference type="ARBA" id="ARBA00022801"/>
    </source>
</evidence>
<dbReference type="InterPro" id="IPR000755">
    <property type="entry name" value="A_A_dipeptidase"/>
</dbReference>
<protein>
    <recommendedName>
        <fullName evidence="11">D-Ala-D-Ala dipeptidase</fullName>
    </recommendedName>
</protein>
<dbReference type="AlphaFoldDB" id="A0A2M7APZ3"/>
<dbReference type="GO" id="GO:0046872">
    <property type="term" value="F:metal ion binding"/>
    <property type="evidence" value="ECO:0007669"/>
    <property type="project" value="UniProtKB-KW"/>
</dbReference>